<organism evidence="1">
    <name type="scientific">marine sediment metagenome</name>
    <dbReference type="NCBI Taxonomy" id="412755"/>
    <lineage>
        <taxon>unclassified sequences</taxon>
        <taxon>metagenomes</taxon>
        <taxon>ecological metagenomes</taxon>
    </lineage>
</organism>
<proteinExistence type="predicted"/>
<gene>
    <name evidence="1" type="ORF">LCGC14_2836190</name>
</gene>
<evidence type="ECO:0000313" key="1">
    <source>
        <dbReference type="EMBL" id="KKK79170.1"/>
    </source>
</evidence>
<sequence length="132" mass="14986">MEVHQRGNGRVARMPVTKRTITIGGDPVPAPRPRVTMNGTYMPDVYVAHKNALGWVFKAEVKTPMAGPLVVTLEFHRKNRRRVDLDNLEKTVLDAGNGILWEDDSQIMEMHSRKFLGCDYPRVEVMLEEVEG</sequence>
<dbReference type="InterPro" id="IPR036614">
    <property type="entry name" value="RusA-like_sf"/>
</dbReference>
<dbReference type="GO" id="GO:0000287">
    <property type="term" value="F:magnesium ion binding"/>
    <property type="evidence" value="ECO:0007669"/>
    <property type="project" value="InterPro"/>
</dbReference>
<accession>A0A0F8YZ69</accession>
<dbReference type="SUPFAM" id="SSF103084">
    <property type="entry name" value="Holliday junction resolvase RusA"/>
    <property type="match status" value="1"/>
</dbReference>
<dbReference type="Pfam" id="PF05866">
    <property type="entry name" value="RusA"/>
    <property type="match status" value="1"/>
</dbReference>
<comment type="caution">
    <text evidence="1">The sequence shown here is derived from an EMBL/GenBank/DDBJ whole genome shotgun (WGS) entry which is preliminary data.</text>
</comment>
<dbReference type="Gene3D" id="3.30.1330.70">
    <property type="entry name" value="Holliday junction resolvase RusA"/>
    <property type="match status" value="1"/>
</dbReference>
<dbReference type="GO" id="GO:0006310">
    <property type="term" value="P:DNA recombination"/>
    <property type="evidence" value="ECO:0007669"/>
    <property type="project" value="InterPro"/>
</dbReference>
<dbReference type="AlphaFoldDB" id="A0A0F8YZ69"/>
<protein>
    <submittedName>
        <fullName evidence="1">Uncharacterized protein</fullName>
    </submittedName>
</protein>
<dbReference type="EMBL" id="LAZR01054152">
    <property type="protein sequence ID" value="KKK79170.1"/>
    <property type="molecule type" value="Genomic_DNA"/>
</dbReference>
<dbReference type="InterPro" id="IPR008822">
    <property type="entry name" value="Endonuclease_RusA-like"/>
</dbReference>
<reference evidence="1" key="1">
    <citation type="journal article" date="2015" name="Nature">
        <title>Complex archaea that bridge the gap between prokaryotes and eukaryotes.</title>
        <authorList>
            <person name="Spang A."/>
            <person name="Saw J.H."/>
            <person name="Jorgensen S.L."/>
            <person name="Zaremba-Niedzwiedzka K."/>
            <person name="Martijn J."/>
            <person name="Lind A.E."/>
            <person name="van Eijk R."/>
            <person name="Schleper C."/>
            <person name="Guy L."/>
            <person name="Ettema T.J."/>
        </authorList>
    </citation>
    <scope>NUCLEOTIDE SEQUENCE</scope>
</reference>
<name>A0A0F8YZ69_9ZZZZ</name>
<dbReference type="GO" id="GO:0006281">
    <property type="term" value="P:DNA repair"/>
    <property type="evidence" value="ECO:0007669"/>
    <property type="project" value="InterPro"/>
</dbReference>